<feature type="transmembrane region" description="Helical" evidence="2">
    <location>
        <begin position="6"/>
        <end position="29"/>
    </location>
</feature>
<evidence type="ECO:0000313" key="4">
    <source>
        <dbReference type="Proteomes" id="UP001530315"/>
    </source>
</evidence>
<name>A0ABD3MKK5_9STRA</name>
<dbReference type="AlphaFoldDB" id="A0ABD3MKK5"/>
<comment type="caution">
    <text evidence="3">The sequence shown here is derived from an EMBL/GenBank/DDBJ whole genome shotgun (WGS) entry which is preliminary data.</text>
</comment>
<evidence type="ECO:0008006" key="5">
    <source>
        <dbReference type="Google" id="ProtNLM"/>
    </source>
</evidence>
<organism evidence="3 4">
    <name type="scientific">Stephanodiscus triporus</name>
    <dbReference type="NCBI Taxonomy" id="2934178"/>
    <lineage>
        <taxon>Eukaryota</taxon>
        <taxon>Sar</taxon>
        <taxon>Stramenopiles</taxon>
        <taxon>Ochrophyta</taxon>
        <taxon>Bacillariophyta</taxon>
        <taxon>Coscinodiscophyceae</taxon>
        <taxon>Thalassiosirophycidae</taxon>
        <taxon>Stephanodiscales</taxon>
        <taxon>Stephanodiscaceae</taxon>
        <taxon>Stephanodiscus</taxon>
    </lineage>
</organism>
<feature type="region of interest" description="Disordered" evidence="1">
    <location>
        <begin position="501"/>
        <end position="566"/>
    </location>
</feature>
<feature type="transmembrane region" description="Helical" evidence="2">
    <location>
        <begin position="326"/>
        <end position="353"/>
    </location>
</feature>
<evidence type="ECO:0000256" key="2">
    <source>
        <dbReference type="SAM" id="Phobius"/>
    </source>
</evidence>
<evidence type="ECO:0000256" key="1">
    <source>
        <dbReference type="SAM" id="MobiDB-lite"/>
    </source>
</evidence>
<gene>
    <name evidence="3" type="ORF">ACHAW5_000480</name>
</gene>
<feature type="region of interest" description="Disordered" evidence="1">
    <location>
        <begin position="45"/>
        <end position="136"/>
    </location>
</feature>
<keyword evidence="2" id="KW-0812">Transmembrane</keyword>
<keyword evidence="2" id="KW-0472">Membrane</keyword>
<dbReference type="Proteomes" id="UP001530315">
    <property type="component" value="Unassembled WGS sequence"/>
</dbReference>
<dbReference type="EMBL" id="JALLAZ020001769">
    <property type="protein sequence ID" value="KAL3764605.1"/>
    <property type="molecule type" value="Genomic_DNA"/>
</dbReference>
<keyword evidence="2" id="KW-1133">Transmembrane helix</keyword>
<feature type="transmembrane region" description="Helical" evidence="2">
    <location>
        <begin position="293"/>
        <end position="314"/>
    </location>
</feature>
<proteinExistence type="predicted"/>
<feature type="compositionally biased region" description="Polar residues" evidence="1">
    <location>
        <begin position="88"/>
        <end position="104"/>
    </location>
</feature>
<protein>
    <recommendedName>
        <fullName evidence="5">G-protein coupled receptors family 1 profile domain-containing protein</fullName>
    </recommendedName>
</protein>
<evidence type="ECO:0000313" key="3">
    <source>
        <dbReference type="EMBL" id="KAL3764605.1"/>
    </source>
</evidence>
<keyword evidence="4" id="KW-1185">Reference proteome</keyword>
<sequence length="566" mass="61588">MVDSLFLSPAFFLTESSFIFVALIAAYELSIGDFVVAKHEESRRVSLQNRGRGYESFESRQTSHQGHRSLSPGGRRVRGPRGAPASQPGPSEESSLLYPQTRSRGGNGETHIVEEGYYSSPGDTRFASPGRGSTGDSTRRMFYETILLALLSRIILLPVETYCLSLKDSASFLSFEHPLLQSLLRLSQTLPDIIFASALASLVIFFATIAFSAMPPLSPESNDDSMHGGDDTETIEDGIERGSLLGERAIKLHSNVDSKYSANNAKRNSKSAHACCISIARLSRTILASKKTFFTWNVILSAMYTFVFVTDVAIPHVPPIICEISLWIFIATVYSFLLVSLVYAATLLIRALYSGIVRRKSADSLALRLVGSCTLLAIMFVDRVLCFSIAATLAIANLDSNNQEERMVQISYRRNTIGYAISESLPVMFILFMMHRQSKEVQNDVLIMHTFHSIRNNLFGNTGRLGATESSQLDTTAIMDSASSEGTATASGAGMGARQFQSYGGSRGDSFPPIGNQPLRNIPRATSSGGSRPKQHCVNASDTQASEAAASSTKVGLNQSSSRSKQ</sequence>
<feature type="transmembrane region" description="Helical" evidence="2">
    <location>
        <begin position="365"/>
        <end position="396"/>
    </location>
</feature>
<feature type="transmembrane region" description="Helical" evidence="2">
    <location>
        <begin position="193"/>
        <end position="213"/>
    </location>
</feature>
<reference evidence="3 4" key="1">
    <citation type="submission" date="2024-10" db="EMBL/GenBank/DDBJ databases">
        <title>Updated reference genomes for cyclostephanoid diatoms.</title>
        <authorList>
            <person name="Roberts W.R."/>
            <person name="Alverson A.J."/>
        </authorList>
    </citation>
    <scope>NUCLEOTIDE SEQUENCE [LARGE SCALE GENOMIC DNA]</scope>
    <source>
        <strain evidence="3 4">AJA276-08</strain>
    </source>
</reference>
<accession>A0ABD3MKK5</accession>
<feature type="compositionally biased region" description="Polar residues" evidence="1">
    <location>
        <begin position="538"/>
        <end position="566"/>
    </location>
</feature>